<gene>
    <name evidence="2" type="ORF">N656DRAFT_297741</name>
</gene>
<dbReference type="GeneID" id="89933287"/>
<reference evidence="2" key="1">
    <citation type="journal article" date="2023" name="Mol. Phylogenet. Evol.">
        <title>Genome-scale phylogeny and comparative genomics of the fungal order Sordariales.</title>
        <authorList>
            <person name="Hensen N."/>
            <person name="Bonometti L."/>
            <person name="Westerberg I."/>
            <person name="Brannstrom I.O."/>
            <person name="Guillou S."/>
            <person name="Cros-Aarteil S."/>
            <person name="Calhoun S."/>
            <person name="Haridas S."/>
            <person name="Kuo A."/>
            <person name="Mondo S."/>
            <person name="Pangilinan J."/>
            <person name="Riley R."/>
            <person name="LaButti K."/>
            <person name="Andreopoulos B."/>
            <person name="Lipzen A."/>
            <person name="Chen C."/>
            <person name="Yan M."/>
            <person name="Daum C."/>
            <person name="Ng V."/>
            <person name="Clum A."/>
            <person name="Steindorff A."/>
            <person name="Ohm R.A."/>
            <person name="Martin F."/>
            <person name="Silar P."/>
            <person name="Natvig D.O."/>
            <person name="Lalanne C."/>
            <person name="Gautier V."/>
            <person name="Ament-Velasquez S.L."/>
            <person name="Kruys A."/>
            <person name="Hutchinson M.I."/>
            <person name="Powell A.J."/>
            <person name="Barry K."/>
            <person name="Miller A.N."/>
            <person name="Grigoriev I.V."/>
            <person name="Debuchy R."/>
            <person name="Gladieux P."/>
            <person name="Hiltunen Thoren M."/>
            <person name="Johannesson H."/>
        </authorList>
    </citation>
    <scope>NUCLEOTIDE SEQUENCE</scope>
    <source>
        <strain evidence="2">CBS 508.74</strain>
    </source>
</reference>
<dbReference type="Proteomes" id="UP001302812">
    <property type="component" value="Unassembled WGS sequence"/>
</dbReference>
<proteinExistence type="predicted"/>
<sequence>MRCFETDARNELQAQKRENMVKIICRLVFRAQIQNDGRTTVPARAVPMHSTSQPMLWPSLPNNRKLKKVPKLPFESGERAVLLGAWPLLTRDYAAPGGKRTKSSPGSGAAAVGELGKGGSWVVTGGRRCVGLRPQFCCSQQNGYRIVACFLKRRLENRRMDNDFGNKQKGTETQKLRMSK</sequence>
<reference evidence="2" key="2">
    <citation type="submission" date="2023-05" db="EMBL/GenBank/DDBJ databases">
        <authorList>
            <consortium name="Lawrence Berkeley National Laboratory"/>
            <person name="Steindorff A."/>
            <person name="Hensen N."/>
            <person name="Bonometti L."/>
            <person name="Westerberg I."/>
            <person name="Brannstrom I.O."/>
            <person name="Guillou S."/>
            <person name="Cros-Aarteil S."/>
            <person name="Calhoun S."/>
            <person name="Haridas S."/>
            <person name="Kuo A."/>
            <person name="Mondo S."/>
            <person name="Pangilinan J."/>
            <person name="Riley R."/>
            <person name="Labutti K."/>
            <person name="Andreopoulos B."/>
            <person name="Lipzen A."/>
            <person name="Chen C."/>
            <person name="Yanf M."/>
            <person name="Daum C."/>
            <person name="Ng V."/>
            <person name="Clum A."/>
            <person name="Ohm R."/>
            <person name="Martin F."/>
            <person name="Silar P."/>
            <person name="Natvig D."/>
            <person name="Lalanne C."/>
            <person name="Gautier V."/>
            <person name="Ament-Velasquez S.L."/>
            <person name="Kruys A."/>
            <person name="Hutchinson M.I."/>
            <person name="Powell A.J."/>
            <person name="Barry K."/>
            <person name="Miller A.N."/>
            <person name="Grigoriev I.V."/>
            <person name="Debuchy R."/>
            <person name="Gladieux P."/>
            <person name="Thoren M.H."/>
            <person name="Johannesson H."/>
        </authorList>
    </citation>
    <scope>NUCLEOTIDE SEQUENCE</scope>
    <source>
        <strain evidence="2">CBS 508.74</strain>
    </source>
</reference>
<evidence type="ECO:0000256" key="1">
    <source>
        <dbReference type="SAM" id="MobiDB-lite"/>
    </source>
</evidence>
<dbReference type="RefSeq" id="XP_064667655.1">
    <property type="nucleotide sequence ID" value="XM_064809164.1"/>
</dbReference>
<protein>
    <submittedName>
        <fullName evidence="2">Uncharacterized protein</fullName>
    </submittedName>
</protein>
<evidence type="ECO:0000313" key="2">
    <source>
        <dbReference type="EMBL" id="KAK4110085.1"/>
    </source>
</evidence>
<accession>A0AAN6QH11</accession>
<dbReference type="EMBL" id="MU853352">
    <property type="protein sequence ID" value="KAK4110085.1"/>
    <property type="molecule type" value="Genomic_DNA"/>
</dbReference>
<keyword evidence="3" id="KW-1185">Reference proteome</keyword>
<name>A0AAN6QH11_9PEZI</name>
<dbReference type="AlphaFoldDB" id="A0AAN6QH11"/>
<evidence type="ECO:0000313" key="3">
    <source>
        <dbReference type="Proteomes" id="UP001302812"/>
    </source>
</evidence>
<comment type="caution">
    <text evidence="2">The sequence shown here is derived from an EMBL/GenBank/DDBJ whole genome shotgun (WGS) entry which is preliminary data.</text>
</comment>
<feature type="region of interest" description="Disordered" evidence="1">
    <location>
        <begin position="161"/>
        <end position="180"/>
    </location>
</feature>
<organism evidence="2 3">
    <name type="scientific">Canariomyces notabilis</name>
    <dbReference type="NCBI Taxonomy" id="2074819"/>
    <lineage>
        <taxon>Eukaryota</taxon>
        <taxon>Fungi</taxon>
        <taxon>Dikarya</taxon>
        <taxon>Ascomycota</taxon>
        <taxon>Pezizomycotina</taxon>
        <taxon>Sordariomycetes</taxon>
        <taxon>Sordariomycetidae</taxon>
        <taxon>Sordariales</taxon>
        <taxon>Chaetomiaceae</taxon>
        <taxon>Canariomyces</taxon>
    </lineage>
</organism>